<dbReference type="GO" id="GO:1990423">
    <property type="term" value="C:RZZ complex"/>
    <property type="evidence" value="ECO:0007669"/>
    <property type="project" value="TreeGrafter"/>
</dbReference>
<dbReference type="PANTHER" id="PTHR12205:SF0">
    <property type="entry name" value="CENTROMERE_KINETOCHORE PROTEIN ZW10 HOMOLOG"/>
    <property type="match status" value="1"/>
</dbReference>
<dbReference type="GO" id="GO:0007094">
    <property type="term" value="P:mitotic spindle assembly checkpoint signaling"/>
    <property type="evidence" value="ECO:0007669"/>
    <property type="project" value="TreeGrafter"/>
</dbReference>
<dbReference type="Gene3D" id="1.10.357.150">
    <property type="match status" value="1"/>
</dbReference>
<dbReference type="GO" id="GO:0005737">
    <property type="term" value="C:cytoplasm"/>
    <property type="evidence" value="ECO:0007669"/>
    <property type="project" value="GOC"/>
</dbReference>
<comment type="caution">
    <text evidence="2">The sequence shown here is derived from an EMBL/GenBank/DDBJ whole genome shotgun (WGS) entry which is preliminary data.</text>
</comment>
<name>A0A9W8B929_9FUNG</name>
<protein>
    <submittedName>
        <fullName evidence="2">Centromere/kinetochore protein zw10</fullName>
    </submittedName>
</protein>
<dbReference type="GO" id="GO:0006888">
    <property type="term" value="P:endoplasmic reticulum to Golgi vesicle-mediated transport"/>
    <property type="evidence" value="ECO:0007669"/>
    <property type="project" value="TreeGrafter"/>
</dbReference>
<dbReference type="PANTHER" id="PTHR12205">
    <property type="entry name" value="CENTROMERE/KINETOCHORE PROTEIN ZW10"/>
    <property type="match status" value="1"/>
</dbReference>
<dbReference type="InterPro" id="IPR048343">
    <property type="entry name" value="ZW10_C"/>
</dbReference>
<dbReference type="Proteomes" id="UP001150907">
    <property type="component" value="Unassembled WGS sequence"/>
</dbReference>
<evidence type="ECO:0000313" key="3">
    <source>
        <dbReference type="Proteomes" id="UP001150907"/>
    </source>
</evidence>
<feature type="non-terminal residue" evidence="2">
    <location>
        <position position="1"/>
    </location>
</feature>
<evidence type="ECO:0000313" key="2">
    <source>
        <dbReference type="EMBL" id="KAJ1998241.1"/>
    </source>
</evidence>
<gene>
    <name evidence="2" type="primary">ZW10</name>
    <name evidence="2" type="ORF">H4R26_005531</name>
</gene>
<reference evidence="2" key="1">
    <citation type="submission" date="2022-07" db="EMBL/GenBank/DDBJ databases">
        <title>Phylogenomic reconstructions and comparative analyses of Kickxellomycotina fungi.</title>
        <authorList>
            <person name="Reynolds N.K."/>
            <person name="Stajich J.E."/>
            <person name="Barry K."/>
            <person name="Grigoriev I.V."/>
            <person name="Crous P."/>
            <person name="Smith M.E."/>
        </authorList>
    </citation>
    <scope>NUCLEOTIDE SEQUENCE</scope>
    <source>
        <strain evidence="2">IMI 214461</strain>
    </source>
</reference>
<accession>A0A9W8B929</accession>
<organism evidence="2 3">
    <name type="scientific">Coemansia thaxteri</name>
    <dbReference type="NCBI Taxonomy" id="2663907"/>
    <lineage>
        <taxon>Eukaryota</taxon>
        <taxon>Fungi</taxon>
        <taxon>Fungi incertae sedis</taxon>
        <taxon>Zoopagomycota</taxon>
        <taxon>Kickxellomycotina</taxon>
        <taxon>Kickxellomycetes</taxon>
        <taxon>Kickxellales</taxon>
        <taxon>Kickxellaceae</taxon>
        <taxon>Coemansia</taxon>
    </lineage>
</organism>
<dbReference type="EMBL" id="JANBQF010001030">
    <property type="protein sequence ID" value="KAJ1998241.1"/>
    <property type="molecule type" value="Genomic_DNA"/>
</dbReference>
<dbReference type="AlphaFoldDB" id="A0A9W8B929"/>
<feature type="non-terminal residue" evidence="2">
    <location>
        <position position="687"/>
    </location>
</feature>
<dbReference type="Pfam" id="PF20666">
    <property type="entry name" value="ZW10_C"/>
    <property type="match status" value="1"/>
</dbReference>
<proteinExistence type="predicted"/>
<feature type="domain" description="Centromere/kinetochore protein zw10 C-terminal" evidence="1">
    <location>
        <begin position="429"/>
        <end position="542"/>
    </location>
</feature>
<dbReference type="InterPro" id="IPR046362">
    <property type="entry name" value="Zw10/DSL1_C_sf"/>
</dbReference>
<evidence type="ECO:0000259" key="1">
    <source>
        <dbReference type="Pfam" id="PF20666"/>
    </source>
</evidence>
<dbReference type="OrthoDB" id="534815at2759"/>
<sequence>SDPLLLESPLGLDAAARLSQELARRLAASKDSLTTFLRDSAVPYERAVAAAATAQASIATLLQGVDDMQALLGDEQSGIAARLARAEANEARVRSHLRENAAVLRCLRVLASLNADLRAMDALVRSACLDRAAAAVLGLERDLREATAIHGTHISRVLADRVAMARANIAQNAQNALHRLLDIRTDDASAAQMRLSDAPAAPLLAALDALACKDAALAAFGSRFVQSYVRPLLASSCIERDGLASNDRLFAMRCRPATAELAATSAPALCDAVAGAFAFASRALPGEPWPQQCLADAAAMVLDRCLLRCLPTTRSDLARFRDTTAPTLLDFEARLFADHSGPSSPSPPECRPISDALRRIDELFARGVCDRALCRARALAEDSRFEPYDLAAHEIWSLDLVCHFLSADAAPRLAAAIEQLPPLLQPPPFPKCLLSRNVKSLVSEAYVLANEAALALDSAPHLAAELVHSAACLFDVYRALFLTLHRAQLTKIPALAWQFFNDCVYAAHHTAILARLAPLLAGGSEEWLQCARLFLTAGQTHIATLVAHESNELVALANSARDAFYAAAADTSKSRLAKSASQLRLALAQLARAMHPPLVTPRVFYRSLARYLDAVFAATIQLIVDLRDIGVDDSQALSDHCRSLHALTDLLQLDPESLAPYSELMASAVSNVAVEPDELLGLSGDDG</sequence>
<keyword evidence="3" id="KW-1185">Reference proteome</keyword>